<dbReference type="Gene3D" id="3.30.70.270">
    <property type="match status" value="1"/>
</dbReference>
<organism evidence="1 2">
    <name type="scientific">Austropuccinia psidii MF-1</name>
    <dbReference type="NCBI Taxonomy" id="1389203"/>
    <lineage>
        <taxon>Eukaryota</taxon>
        <taxon>Fungi</taxon>
        <taxon>Dikarya</taxon>
        <taxon>Basidiomycota</taxon>
        <taxon>Pucciniomycotina</taxon>
        <taxon>Pucciniomycetes</taxon>
        <taxon>Pucciniales</taxon>
        <taxon>Sphaerophragmiaceae</taxon>
        <taxon>Austropuccinia</taxon>
    </lineage>
</organism>
<gene>
    <name evidence="1" type="ORF">O181_053100</name>
</gene>
<dbReference type="SUPFAM" id="SSF56672">
    <property type="entry name" value="DNA/RNA polymerases"/>
    <property type="match status" value="1"/>
</dbReference>
<protein>
    <recommendedName>
        <fullName evidence="3">Reverse transcriptase domain-containing protein</fullName>
    </recommendedName>
</protein>
<evidence type="ECO:0008006" key="3">
    <source>
        <dbReference type="Google" id="ProtNLM"/>
    </source>
</evidence>
<dbReference type="Gene3D" id="3.10.10.10">
    <property type="entry name" value="HIV Type 1 Reverse Transcriptase, subunit A, domain 1"/>
    <property type="match status" value="1"/>
</dbReference>
<dbReference type="AlphaFoldDB" id="A0A9Q3HT87"/>
<sequence length="332" mass="37426">MSELVEKIPLIILGSSDSLSLFKTHHTKYMVELFSLPIFEWDFLVVDTPKGEDFILGFEFLNNSNSSIDWMQGLLTFNADHNNYYDASKSSSNDVSSAKSCAGLVDEVLKQIEDVGEDNSVSSLHLIFANMNPPPSSYHDLLEELWDKEEEPEEVETMMKVVPSAYNQYLDVFSKVKAGKVPHRACDYHIDLEGSLPPVRVIYSLSNQESDKLRAYISEILEKAFIWPSSSSTGAPVLFVKKKDGGLCLCVDYCKLNTVTRKNKYPFPCMTQVLTVFNSSSTYNIELGGAYKLVRVKEGDEKLTEFQAKYGSDRYLVFHLGSPSLLPLFKIL</sequence>
<dbReference type="Gene3D" id="2.40.70.10">
    <property type="entry name" value="Acid Proteases"/>
    <property type="match status" value="1"/>
</dbReference>
<reference evidence="1" key="1">
    <citation type="submission" date="2021-03" db="EMBL/GenBank/DDBJ databases">
        <title>Draft genome sequence of rust myrtle Austropuccinia psidii MF-1, a brazilian biotype.</title>
        <authorList>
            <person name="Quecine M.C."/>
            <person name="Pachon D.M.R."/>
            <person name="Bonatelli M.L."/>
            <person name="Correr F.H."/>
            <person name="Franceschini L.M."/>
            <person name="Leite T.F."/>
            <person name="Margarido G.R.A."/>
            <person name="Almeida C.A."/>
            <person name="Ferrarezi J.A."/>
            <person name="Labate C.A."/>
        </authorList>
    </citation>
    <scope>NUCLEOTIDE SEQUENCE</scope>
    <source>
        <strain evidence="1">MF-1</strain>
    </source>
</reference>
<dbReference type="EMBL" id="AVOT02023389">
    <property type="protein sequence ID" value="MBW0513385.1"/>
    <property type="molecule type" value="Genomic_DNA"/>
</dbReference>
<accession>A0A9Q3HT87</accession>
<dbReference type="Proteomes" id="UP000765509">
    <property type="component" value="Unassembled WGS sequence"/>
</dbReference>
<keyword evidence="2" id="KW-1185">Reference proteome</keyword>
<proteinExistence type="predicted"/>
<dbReference type="InterPro" id="IPR043502">
    <property type="entry name" value="DNA/RNA_pol_sf"/>
</dbReference>
<dbReference type="InterPro" id="IPR021109">
    <property type="entry name" value="Peptidase_aspartic_dom_sf"/>
</dbReference>
<dbReference type="PANTHER" id="PTHR24559">
    <property type="entry name" value="TRANSPOSON TY3-I GAG-POL POLYPROTEIN"/>
    <property type="match status" value="1"/>
</dbReference>
<dbReference type="InterPro" id="IPR043128">
    <property type="entry name" value="Rev_trsase/Diguanyl_cyclase"/>
</dbReference>
<evidence type="ECO:0000313" key="1">
    <source>
        <dbReference type="EMBL" id="MBW0513385.1"/>
    </source>
</evidence>
<dbReference type="InterPro" id="IPR053134">
    <property type="entry name" value="RNA-dir_DNA_polymerase"/>
</dbReference>
<evidence type="ECO:0000313" key="2">
    <source>
        <dbReference type="Proteomes" id="UP000765509"/>
    </source>
</evidence>
<comment type="caution">
    <text evidence="1">The sequence shown here is derived from an EMBL/GenBank/DDBJ whole genome shotgun (WGS) entry which is preliminary data.</text>
</comment>
<dbReference type="PANTHER" id="PTHR24559:SF440">
    <property type="entry name" value="RIBONUCLEASE H"/>
    <property type="match status" value="1"/>
</dbReference>
<name>A0A9Q3HT87_9BASI</name>